<protein>
    <recommendedName>
        <fullName evidence="6">Fatty acid hydroxylase domain-containing protein</fullName>
    </recommendedName>
</protein>
<feature type="transmembrane region" description="Helical" evidence="5">
    <location>
        <begin position="162"/>
        <end position="183"/>
    </location>
</feature>
<proteinExistence type="predicted"/>
<keyword evidence="2 5" id="KW-0812">Transmembrane</keyword>
<dbReference type="Pfam" id="PF04116">
    <property type="entry name" value="FA_hydroxylase"/>
    <property type="match status" value="1"/>
</dbReference>
<reference evidence="7" key="2">
    <citation type="submission" date="2023-06" db="EMBL/GenBank/DDBJ databases">
        <authorList>
            <consortium name="Lawrence Berkeley National Laboratory"/>
            <person name="Haridas S."/>
            <person name="Hensen N."/>
            <person name="Bonometti L."/>
            <person name="Westerberg I."/>
            <person name="Brannstrom I.O."/>
            <person name="Guillou S."/>
            <person name="Cros-Aarteil S."/>
            <person name="Calhoun S."/>
            <person name="Kuo A."/>
            <person name="Mondo S."/>
            <person name="Pangilinan J."/>
            <person name="Riley R."/>
            <person name="Labutti K."/>
            <person name="Andreopoulos B."/>
            <person name="Lipzen A."/>
            <person name="Chen C."/>
            <person name="Yanf M."/>
            <person name="Daum C."/>
            <person name="Ng V."/>
            <person name="Clum A."/>
            <person name="Steindorff A."/>
            <person name="Ohm R."/>
            <person name="Martin F."/>
            <person name="Silar P."/>
            <person name="Natvig D."/>
            <person name="Lalanne C."/>
            <person name="Gautier V."/>
            <person name="Ament-Velasquez S.L."/>
            <person name="Kruys A."/>
            <person name="Hutchinson M.I."/>
            <person name="Powell A.J."/>
            <person name="Barry K."/>
            <person name="Miller A.N."/>
            <person name="Grigoriev I.V."/>
            <person name="Debuchy R."/>
            <person name="Gladieux P."/>
            <person name="Thoren M.H."/>
            <person name="Johannesson H."/>
        </authorList>
    </citation>
    <scope>NUCLEOTIDE SEQUENCE</scope>
    <source>
        <strain evidence="7">CBS 958.72</strain>
    </source>
</reference>
<sequence length="345" mass="40164">MDVILEVTDTFLFDYLYAWALPAKPALYGFDQGALANGTVPALSTWQHKPATTFFTFEPSQAAYSSSLDRDNIIRQSFSLFLILWLFGLVTYFGFSTLSYIFVFDKKGMDHPKFLKNQVSMEIAQANWALPGMALLTFPLIVLECQGYSKLYDRSADGPGAWYDWFQFPLFLLFTDCGVYWIHRSLHHSSVYKYLHKPHHKWIMPTPYASYAFHPVDGFAQSIPYHVFPFIFPLQKLAYVGLFVFINFWTIMIHDGEYVSNNPIINGAACHSVHHFAFNYNYGQYTTLWDRLGGSYREPDQDMFKKEKKMSKKMWEKQVTIMEELVKDVEGEDDRVYLPEDKKSQ</sequence>
<keyword evidence="4 5" id="KW-0472">Membrane</keyword>
<evidence type="ECO:0000259" key="6">
    <source>
        <dbReference type="Pfam" id="PF04116"/>
    </source>
</evidence>
<keyword evidence="3 5" id="KW-1133">Transmembrane helix</keyword>
<evidence type="ECO:0000256" key="1">
    <source>
        <dbReference type="ARBA" id="ARBA00004370"/>
    </source>
</evidence>
<comment type="caution">
    <text evidence="7">The sequence shown here is derived from an EMBL/GenBank/DDBJ whole genome shotgun (WGS) entry which is preliminary data.</text>
</comment>
<evidence type="ECO:0000313" key="7">
    <source>
        <dbReference type="EMBL" id="KAK3380321.1"/>
    </source>
</evidence>
<feature type="transmembrane region" description="Helical" evidence="5">
    <location>
        <begin position="237"/>
        <end position="254"/>
    </location>
</feature>
<dbReference type="Proteomes" id="UP001287356">
    <property type="component" value="Unassembled WGS sequence"/>
</dbReference>
<feature type="transmembrane region" description="Helical" evidence="5">
    <location>
        <begin position="123"/>
        <end position="142"/>
    </location>
</feature>
<reference evidence="7" key="1">
    <citation type="journal article" date="2023" name="Mol. Phylogenet. Evol.">
        <title>Genome-scale phylogeny and comparative genomics of the fungal order Sordariales.</title>
        <authorList>
            <person name="Hensen N."/>
            <person name="Bonometti L."/>
            <person name="Westerberg I."/>
            <person name="Brannstrom I.O."/>
            <person name="Guillou S."/>
            <person name="Cros-Aarteil S."/>
            <person name="Calhoun S."/>
            <person name="Haridas S."/>
            <person name="Kuo A."/>
            <person name="Mondo S."/>
            <person name="Pangilinan J."/>
            <person name="Riley R."/>
            <person name="LaButti K."/>
            <person name="Andreopoulos B."/>
            <person name="Lipzen A."/>
            <person name="Chen C."/>
            <person name="Yan M."/>
            <person name="Daum C."/>
            <person name="Ng V."/>
            <person name="Clum A."/>
            <person name="Steindorff A."/>
            <person name="Ohm R.A."/>
            <person name="Martin F."/>
            <person name="Silar P."/>
            <person name="Natvig D.O."/>
            <person name="Lalanne C."/>
            <person name="Gautier V."/>
            <person name="Ament-Velasquez S.L."/>
            <person name="Kruys A."/>
            <person name="Hutchinson M.I."/>
            <person name="Powell A.J."/>
            <person name="Barry K."/>
            <person name="Miller A.N."/>
            <person name="Grigoriev I.V."/>
            <person name="Debuchy R."/>
            <person name="Gladieux P."/>
            <person name="Hiltunen Thoren M."/>
            <person name="Johannesson H."/>
        </authorList>
    </citation>
    <scope>NUCLEOTIDE SEQUENCE</scope>
    <source>
        <strain evidence="7">CBS 958.72</strain>
    </source>
</reference>
<organism evidence="7 8">
    <name type="scientific">Lasiosphaeria ovina</name>
    <dbReference type="NCBI Taxonomy" id="92902"/>
    <lineage>
        <taxon>Eukaryota</taxon>
        <taxon>Fungi</taxon>
        <taxon>Dikarya</taxon>
        <taxon>Ascomycota</taxon>
        <taxon>Pezizomycotina</taxon>
        <taxon>Sordariomycetes</taxon>
        <taxon>Sordariomycetidae</taxon>
        <taxon>Sordariales</taxon>
        <taxon>Lasiosphaeriaceae</taxon>
        <taxon>Lasiosphaeria</taxon>
    </lineage>
</organism>
<dbReference type="PANTHER" id="PTHR11863">
    <property type="entry name" value="STEROL DESATURASE"/>
    <property type="match status" value="1"/>
</dbReference>
<name>A0AAE0NF69_9PEZI</name>
<dbReference type="GO" id="GO:0008610">
    <property type="term" value="P:lipid biosynthetic process"/>
    <property type="evidence" value="ECO:0007669"/>
    <property type="project" value="InterPro"/>
</dbReference>
<evidence type="ECO:0000313" key="8">
    <source>
        <dbReference type="Proteomes" id="UP001287356"/>
    </source>
</evidence>
<dbReference type="AlphaFoldDB" id="A0AAE0NF69"/>
<evidence type="ECO:0000256" key="3">
    <source>
        <dbReference type="ARBA" id="ARBA00022989"/>
    </source>
</evidence>
<feature type="domain" description="Fatty acid hydroxylase" evidence="6">
    <location>
        <begin position="169"/>
        <end position="294"/>
    </location>
</feature>
<dbReference type="EMBL" id="JAULSN010000002">
    <property type="protein sequence ID" value="KAK3380321.1"/>
    <property type="molecule type" value="Genomic_DNA"/>
</dbReference>
<evidence type="ECO:0000256" key="4">
    <source>
        <dbReference type="ARBA" id="ARBA00023136"/>
    </source>
</evidence>
<dbReference type="GO" id="GO:0005506">
    <property type="term" value="F:iron ion binding"/>
    <property type="evidence" value="ECO:0007669"/>
    <property type="project" value="InterPro"/>
</dbReference>
<gene>
    <name evidence="7" type="ORF">B0T24DRAFT_590802</name>
</gene>
<feature type="transmembrane region" description="Helical" evidence="5">
    <location>
        <begin position="78"/>
        <end position="103"/>
    </location>
</feature>
<dbReference type="GO" id="GO:0016491">
    <property type="term" value="F:oxidoreductase activity"/>
    <property type="evidence" value="ECO:0007669"/>
    <property type="project" value="InterPro"/>
</dbReference>
<dbReference type="InterPro" id="IPR050307">
    <property type="entry name" value="Sterol_Desaturase_Related"/>
</dbReference>
<dbReference type="InterPro" id="IPR006694">
    <property type="entry name" value="Fatty_acid_hydroxylase"/>
</dbReference>
<dbReference type="GO" id="GO:0016020">
    <property type="term" value="C:membrane"/>
    <property type="evidence" value="ECO:0007669"/>
    <property type="project" value="UniProtKB-SubCell"/>
</dbReference>
<evidence type="ECO:0000256" key="5">
    <source>
        <dbReference type="SAM" id="Phobius"/>
    </source>
</evidence>
<evidence type="ECO:0000256" key="2">
    <source>
        <dbReference type="ARBA" id="ARBA00022692"/>
    </source>
</evidence>
<comment type="subcellular location">
    <subcellularLocation>
        <location evidence="1">Membrane</location>
    </subcellularLocation>
</comment>
<accession>A0AAE0NF69</accession>
<keyword evidence="8" id="KW-1185">Reference proteome</keyword>